<evidence type="ECO:0000256" key="1">
    <source>
        <dbReference type="ARBA" id="ARBA00004651"/>
    </source>
</evidence>
<evidence type="ECO:0000256" key="6">
    <source>
        <dbReference type="ARBA" id="ARBA00022801"/>
    </source>
</evidence>
<keyword evidence="9 10" id="KW-0472">Membrane</keyword>
<dbReference type="PANTHER" id="PTHR43394:SF1">
    <property type="entry name" value="ATP-BINDING CASSETTE SUB-FAMILY B MEMBER 10, MITOCHONDRIAL"/>
    <property type="match status" value="1"/>
</dbReference>
<dbReference type="AlphaFoldDB" id="A0A1N7K4I1"/>
<dbReference type="GO" id="GO:0005886">
    <property type="term" value="C:plasma membrane"/>
    <property type="evidence" value="ECO:0007669"/>
    <property type="project" value="UniProtKB-SubCell"/>
</dbReference>
<dbReference type="OrthoDB" id="9760358at2"/>
<dbReference type="Gene3D" id="3.40.50.300">
    <property type="entry name" value="P-loop containing nucleotide triphosphate hydrolases"/>
    <property type="match status" value="1"/>
</dbReference>
<feature type="transmembrane region" description="Helical" evidence="10">
    <location>
        <begin position="290"/>
        <end position="308"/>
    </location>
</feature>
<dbReference type="CDD" id="cd02418">
    <property type="entry name" value="Peptidase_C39B"/>
    <property type="match status" value="1"/>
</dbReference>
<name>A0A1N7K4I1_9FLAO</name>
<evidence type="ECO:0000256" key="2">
    <source>
        <dbReference type="ARBA" id="ARBA00022448"/>
    </source>
</evidence>
<dbReference type="SMART" id="SM00382">
    <property type="entry name" value="AAA"/>
    <property type="match status" value="1"/>
</dbReference>
<dbReference type="InterPro" id="IPR005074">
    <property type="entry name" value="Peptidase_C39"/>
</dbReference>
<feature type="transmembrane region" description="Helical" evidence="10">
    <location>
        <begin position="173"/>
        <end position="194"/>
    </location>
</feature>
<dbReference type="Gene3D" id="1.20.1560.10">
    <property type="entry name" value="ABC transporter type 1, transmembrane domain"/>
    <property type="match status" value="1"/>
</dbReference>
<feature type="transmembrane region" description="Helical" evidence="10">
    <location>
        <begin position="314"/>
        <end position="332"/>
    </location>
</feature>
<evidence type="ECO:0000259" key="13">
    <source>
        <dbReference type="PROSITE" id="PS50990"/>
    </source>
</evidence>
<dbReference type="PROSITE" id="PS50929">
    <property type="entry name" value="ABC_TM1F"/>
    <property type="match status" value="1"/>
</dbReference>
<keyword evidence="5" id="KW-0547">Nucleotide-binding</keyword>
<reference evidence="14 17" key="2">
    <citation type="submission" date="2018-11" db="EMBL/GenBank/DDBJ databases">
        <title>Proposal to divide the Flavobacteriaceae and reorganize its genera based on Amino Acid Identity values calculated from whole genome sequences.</title>
        <authorList>
            <person name="Nicholson A.C."/>
            <person name="Gulvik C.A."/>
            <person name="Whitney A.M."/>
            <person name="Humrighouse B.W."/>
            <person name="Bell M."/>
            <person name="Holmes B."/>
            <person name="Steigerwalt A.G."/>
            <person name="Villarma A."/>
            <person name="Sheth M."/>
            <person name="Batra D."/>
            <person name="Pryor J."/>
            <person name="Bernardet J.-F."/>
            <person name="Hugo C."/>
            <person name="Kampfer P."/>
            <person name="Newman J."/>
            <person name="McQuiston J.R."/>
        </authorList>
    </citation>
    <scope>NUCLEOTIDE SEQUENCE [LARGE SCALE GENOMIC DNA]</scope>
    <source>
        <strain evidence="14 17">DSM 16927</strain>
    </source>
</reference>
<dbReference type="InterPro" id="IPR017871">
    <property type="entry name" value="ABC_transporter-like_CS"/>
</dbReference>
<dbReference type="GO" id="GO:0015421">
    <property type="term" value="F:ABC-type oligopeptide transporter activity"/>
    <property type="evidence" value="ECO:0007669"/>
    <property type="project" value="TreeGrafter"/>
</dbReference>
<dbReference type="GO" id="GO:0006508">
    <property type="term" value="P:proteolysis"/>
    <property type="evidence" value="ECO:0007669"/>
    <property type="project" value="InterPro"/>
</dbReference>
<proteinExistence type="predicted"/>
<evidence type="ECO:0000256" key="3">
    <source>
        <dbReference type="ARBA" id="ARBA00022475"/>
    </source>
</evidence>
<evidence type="ECO:0000313" key="17">
    <source>
        <dbReference type="Proteomes" id="UP000279541"/>
    </source>
</evidence>
<dbReference type="InterPro" id="IPR011527">
    <property type="entry name" value="ABC1_TM_dom"/>
</dbReference>
<dbReference type="KEGG" id="cjt:EG359_18015"/>
<comment type="subcellular location">
    <subcellularLocation>
        <location evidence="1">Cell membrane</location>
        <topology evidence="1">Multi-pass membrane protein</topology>
    </subcellularLocation>
</comment>
<dbReference type="CDD" id="cd18571">
    <property type="entry name" value="ABC_6TM_peptidase_like"/>
    <property type="match status" value="1"/>
</dbReference>
<keyword evidence="2" id="KW-0813">Transport</keyword>
<keyword evidence="17" id="KW-1185">Reference proteome</keyword>
<dbReference type="RefSeq" id="WP_076357240.1">
    <property type="nucleotide sequence ID" value="NZ_CAMIMN010000188.1"/>
</dbReference>
<dbReference type="SUPFAM" id="SSF90123">
    <property type="entry name" value="ABC transporter transmembrane region"/>
    <property type="match status" value="1"/>
</dbReference>
<dbReference type="GO" id="GO:0005524">
    <property type="term" value="F:ATP binding"/>
    <property type="evidence" value="ECO:0007669"/>
    <property type="project" value="UniProtKB-KW"/>
</dbReference>
<dbReference type="InterPro" id="IPR039421">
    <property type="entry name" value="Type_1_exporter"/>
</dbReference>
<sequence length="730" mass="83483">MKKFPFYKQPDTKDCGPTCLRIVSKYYGKSISLQQIRALSETTREGSSLLGLSDAAENLGFRSLGVQIDFKTLVEEVPLPCIVHWNKNHFVVVYKTDKNNKIYISDPSYGLITYNQEEFIKSWIGENANENTEEGIALILETTPAFFQTEFDNEESKASFSFLSKYLLKYKSLVIQLAVGLLAGSLLSLVFPFLTQSIVDVGIQNQDINFIYLVLLAQIMLFFGRMGIEVIRSWILLHLSARINISIISDFFIKLMKLPISFFDTRMTGDIMQRINDHHRIEQLLTSSSLNTLFSMVNLIIFSIVLLLYDYRLFIVYLVGAAMYIGWISFFLKKRKELDYKRFSQVSQEQSKVIELINGMQEIKMHNAEKQKRWDWEFLQVKLFKIRIKSLSLEQWQSVGGNFINQMKDILVSFLSAKLVLSGNLTLGMMLSVQYIIGQLNSPLLQLIDFIKQTQDAKISLERLGEIHDKEDEEDKNEQYATEIPHRDIEIKDMSFRYIGSDVPVFENLNLSIPYRQTTAIVGASGSGKTTLLKLLMKFYDPDQGEIKIGSTNLKNISPRFWRDHCGVVMQEGYVFNDTIANNIAIGEDHIDKSKLRRAVEIANIREFIETLPLSYNTKIGNEGVGVSGGQKQRLFIARAVYKSPEYILFDEATSALDANNEKIIMENLEQFFKGKTAVVIAHRLSTVKHADKIIVLDKGKVVEEGSHADLVDLRGEYYRLVKNQLELGN</sequence>
<dbReference type="EMBL" id="CP033926">
    <property type="protein sequence ID" value="AZB01394.1"/>
    <property type="molecule type" value="Genomic_DNA"/>
</dbReference>
<accession>A0A1N7K4I1</accession>
<dbReference type="InterPro" id="IPR027417">
    <property type="entry name" value="P-loop_NTPase"/>
</dbReference>
<dbReference type="Pfam" id="PF00664">
    <property type="entry name" value="ABC_membrane"/>
    <property type="match status" value="1"/>
</dbReference>
<keyword evidence="4 10" id="KW-0812">Transmembrane</keyword>
<dbReference type="PROSITE" id="PS50990">
    <property type="entry name" value="PEPTIDASE_C39"/>
    <property type="match status" value="1"/>
</dbReference>
<evidence type="ECO:0000313" key="16">
    <source>
        <dbReference type="Proteomes" id="UP000186106"/>
    </source>
</evidence>
<evidence type="ECO:0000256" key="7">
    <source>
        <dbReference type="ARBA" id="ARBA00022840"/>
    </source>
</evidence>
<feature type="transmembrane region" description="Helical" evidence="10">
    <location>
        <begin position="210"/>
        <end position="228"/>
    </location>
</feature>
<keyword evidence="3" id="KW-1003">Cell membrane</keyword>
<protein>
    <submittedName>
        <fullName evidence="15">ATP-binding cassette, subfamily B</fullName>
    </submittedName>
    <submittedName>
        <fullName evidence="14">Peptidase domain-containing ABC transporter</fullName>
    </submittedName>
</protein>
<evidence type="ECO:0000256" key="4">
    <source>
        <dbReference type="ARBA" id="ARBA00022692"/>
    </source>
</evidence>
<reference evidence="15 16" key="1">
    <citation type="submission" date="2017-01" db="EMBL/GenBank/DDBJ databases">
        <authorList>
            <person name="Mah S.A."/>
            <person name="Swanson W.J."/>
            <person name="Moy G.W."/>
            <person name="Vacquier V.D."/>
        </authorList>
    </citation>
    <scope>NUCLEOTIDE SEQUENCE [LARGE SCALE GENOMIC DNA]</scope>
    <source>
        <strain evidence="15 16">DSM 16927</strain>
    </source>
</reference>
<evidence type="ECO:0000256" key="8">
    <source>
        <dbReference type="ARBA" id="ARBA00022989"/>
    </source>
</evidence>
<evidence type="ECO:0000259" key="11">
    <source>
        <dbReference type="PROSITE" id="PS50893"/>
    </source>
</evidence>
<feature type="domain" description="ABC transporter" evidence="11">
    <location>
        <begin position="489"/>
        <end position="724"/>
    </location>
</feature>
<feature type="domain" description="Peptidase C39" evidence="13">
    <location>
        <begin position="9"/>
        <end position="130"/>
    </location>
</feature>
<dbReference type="EMBL" id="FTNZ01000010">
    <property type="protein sequence ID" value="SIS56457.1"/>
    <property type="molecule type" value="Genomic_DNA"/>
</dbReference>
<feature type="transmembrane region" description="Helical" evidence="10">
    <location>
        <begin position="410"/>
        <end position="437"/>
    </location>
</feature>
<dbReference type="FunFam" id="3.40.50.300:FF:000299">
    <property type="entry name" value="ABC transporter ATP-binding protein/permease"/>
    <property type="match status" value="1"/>
</dbReference>
<dbReference type="GO" id="GO:0008233">
    <property type="term" value="F:peptidase activity"/>
    <property type="evidence" value="ECO:0007669"/>
    <property type="project" value="InterPro"/>
</dbReference>
<dbReference type="Pfam" id="PF00005">
    <property type="entry name" value="ABC_tran"/>
    <property type="match status" value="1"/>
</dbReference>
<dbReference type="InterPro" id="IPR003593">
    <property type="entry name" value="AAA+_ATPase"/>
</dbReference>
<dbReference type="SUPFAM" id="SSF52540">
    <property type="entry name" value="P-loop containing nucleoside triphosphate hydrolases"/>
    <property type="match status" value="1"/>
</dbReference>
<dbReference type="Proteomes" id="UP000279541">
    <property type="component" value="Chromosome"/>
</dbReference>
<dbReference type="InterPro" id="IPR036640">
    <property type="entry name" value="ABC1_TM_sf"/>
</dbReference>
<dbReference type="STRING" id="112234.SAMN05421768_11024"/>
<organism evidence="15 16">
    <name type="scientific">Chryseobacterium joostei</name>
    <dbReference type="NCBI Taxonomy" id="112234"/>
    <lineage>
        <taxon>Bacteria</taxon>
        <taxon>Pseudomonadati</taxon>
        <taxon>Bacteroidota</taxon>
        <taxon>Flavobacteriia</taxon>
        <taxon>Flavobacteriales</taxon>
        <taxon>Weeksellaceae</taxon>
        <taxon>Chryseobacterium group</taxon>
        <taxon>Chryseobacterium</taxon>
    </lineage>
</organism>
<evidence type="ECO:0000256" key="5">
    <source>
        <dbReference type="ARBA" id="ARBA00022741"/>
    </source>
</evidence>
<dbReference type="Gene3D" id="3.90.70.10">
    <property type="entry name" value="Cysteine proteinases"/>
    <property type="match status" value="1"/>
</dbReference>
<keyword evidence="8 10" id="KW-1133">Transmembrane helix</keyword>
<dbReference type="PANTHER" id="PTHR43394">
    <property type="entry name" value="ATP-DEPENDENT PERMEASE MDL1, MITOCHONDRIAL"/>
    <property type="match status" value="1"/>
</dbReference>
<dbReference type="InterPro" id="IPR003439">
    <property type="entry name" value="ABC_transporter-like_ATP-bd"/>
</dbReference>
<dbReference type="Proteomes" id="UP000186106">
    <property type="component" value="Unassembled WGS sequence"/>
</dbReference>
<dbReference type="Pfam" id="PF03412">
    <property type="entry name" value="Peptidase_C39"/>
    <property type="match status" value="1"/>
</dbReference>
<dbReference type="GO" id="GO:0016887">
    <property type="term" value="F:ATP hydrolysis activity"/>
    <property type="evidence" value="ECO:0007669"/>
    <property type="project" value="InterPro"/>
</dbReference>
<dbReference type="PROSITE" id="PS00211">
    <property type="entry name" value="ABC_TRANSPORTER_1"/>
    <property type="match status" value="1"/>
</dbReference>
<keyword evidence="6" id="KW-0378">Hydrolase</keyword>
<feature type="domain" description="ABC transmembrane type-1" evidence="12">
    <location>
        <begin position="175"/>
        <end position="456"/>
    </location>
</feature>
<evidence type="ECO:0000313" key="15">
    <source>
        <dbReference type="EMBL" id="SIS56457.1"/>
    </source>
</evidence>
<evidence type="ECO:0000313" key="14">
    <source>
        <dbReference type="EMBL" id="AZB01394.1"/>
    </source>
</evidence>
<evidence type="ECO:0000259" key="12">
    <source>
        <dbReference type="PROSITE" id="PS50929"/>
    </source>
</evidence>
<dbReference type="PROSITE" id="PS50893">
    <property type="entry name" value="ABC_TRANSPORTER_2"/>
    <property type="match status" value="1"/>
</dbReference>
<keyword evidence="7 15" id="KW-0067">ATP-binding</keyword>
<evidence type="ECO:0000256" key="10">
    <source>
        <dbReference type="SAM" id="Phobius"/>
    </source>
</evidence>
<gene>
    <name evidence="14" type="ORF">EG359_18015</name>
    <name evidence="15" type="ORF">SAMN05421768_11024</name>
</gene>
<evidence type="ECO:0000256" key="9">
    <source>
        <dbReference type="ARBA" id="ARBA00023136"/>
    </source>
</evidence>